<accession>A0ABZ2SU99</accession>
<proteinExistence type="predicted"/>
<keyword evidence="2" id="KW-1185">Reference proteome</keyword>
<protein>
    <submittedName>
        <fullName evidence="1">Uncharacterized protein</fullName>
    </submittedName>
</protein>
<reference evidence="1 2" key="1">
    <citation type="submission" date="2021-03" db="EMBL/GenBank/DDBJ databases">
        <authorList>
            <person name="Gilmore M.S."/>
            <person name="Schwartzman J."/>
            <person name="Van Tyne D."/>
            <person name="Martin M."/>
            <person name="Earl A.M."/>
            <person name="Manson A.L."/>
            <person name="Straub T."/>
            <person name="Salamzade R."/>
            <person name="Saavedra J."/>
            <person name="Lebreton F."/>
            <person name="Prichula J."/>
            <person name="Schaufler K."/>
            <person name="Gaca A."/>
            <person name="Sgardioli B."/>
            <person name="Wagenaar J."/>
            <person name="Strong T."/>
        </authorList>
    </citation>
    <scope>NUCLEOTIDE SEQUENCE [LARGE SCALE GENOMIC DNA]</scope>
    <source>
        <strain evidence="1 2">DIV1094</strain>
    </source>
</reference>
<dbReference type="Proteomes" id="UP000664360">
    <property type="component" value="Chromosome"/>
</dbReference>
<gene>
    <name evidence="1" type="ORF">DOK79_000830</name>
</gene>
<dbReference type="RefSeq" id="WP_206853844.1">
    <property type="nucleotide sequence ID" value="NZ_CP147250.1"/>
</dbReference>
<evidence type="ECO:0000313" key="1">
    <source>
        <dbReference type="EMBL" id="WYJ79318.1"/>
    </source>
</evidence>
<name>A0ABZ2SU99_9ENTE</name>
<dbReference type="EMBL" id="CP147250">
    <property type="protein sequence ID" value="WYJ79318.1"/>
    <property type="molecule type" value="Genomic_DNA"/>
</dbReference>
<evidence type="ECO:0000313" key="2">
    <source>
        <dbReference type="Proteomes" id="UP000664360"/>
    </source>
</evidence>
<sequence length="176" mass="21179">MRKKMTIEITAPIKELNITKPFDLAIFNQFILHKRTKELLHILKKMKNQLVEDSWAYDKHFRWVSTEAHFEHYQNCLIWAEKLDRVIYQRLTERQKNHSPLAILSLMITHRYIHEYARYTVKDQRMIFQEIHKSPQAENQDVFMFEKLKEGVSSAITGRKPAIVKERKNNDRTQAL</sequence>
<organism evidence="1 2">
    <name type="scientific">Candidatus Enterococcus mangumiae</name>
    <dbReference type="NCBI Taxonomy" id="2230878"/>
    <lineage>
        <taxon>Bacteria</taxon>
        <taxon>Bacillati</taxon>
        <taxon>Bacillota</taxon>
        <taxon>Bacilli</taxon>
        <taxon>Lactobacillales</taxon>
        <taxon>Enterococcaceae</taxon>
        <taxon>Enterococcus</taxon>
    </lineage>
</organism>
<reference evidence="1 2" key="2">
    <citation type="submission" date="2024-03" db="EMBL/GenBank/DDBJ databases">
        <title>The Genome Sequence of Enterococcus sp. DIV1094.</title>
        <authorList>
            <consortium name="The Broad Institute Genomics Platform"/>
            <consortium name="The Broad Institute Microbial Omics Core"/>
            <consortium name="The Broad Institute Genomic Center for Infectious Diseases"/>
            <person name="Earl A."/>
            <person name="Manson A."/>
            <person name="Gilmore M."/>
            <person name="Schwartman J."/>
            <person name="Shea T."/>
            <person name="Abouelleil A."/>
            <person name="Cao P."/>
            <person name="Chapman S."/>
            <person name="Cusick C."/>
            <person name="Young S."/>
            <person name="Neafsey D."/>
            <person name="Nusbaum C."/>
            <person name="Birren B."/>
        </authorList>
    </citation>
    <scope>NUCLEOTIDE SEQUENCE [LARGE SCALE GENOMIC DNA]</scope>
    <source>
        <strain evidence="1 2">DIV1094</strain>
    </source>
</reference>